<sequence length="86" mass="10149">MTKAYITKYALTRGIYIAEGELKNDGDVFVQQRDREYNFEQFFKKKEFQLTEEEALARADKMRAAQLKKLAKEYQKLSELAFTIKA</sequence>
<accession>A0A0B1R2K8</accession>
<reference evidence="1 2" key="1">
    <citation type="submission" date="2014-11" db="EMBL/GenBank/DDBJ databases">
        <title>Genome sequencing of Pantoea rodasii ND03.</title>
        <authorList>
            <person name="Muhamad Yunos N.Y."/>
            <person name="Chan K.-G."/>
        </authorList>
    </citation>
    <scope>NUCLEOTIDE SEQUENCE [LARGE SCALE GENOMIC DNA]</scope>
    <source>
        <strain evidence="1 2">ND03</strain>
    </source>
</reference>
<protein>
    <submittedName>
        <fullName evidence="1">Uncharacterized protein</fullName>
    </submittedName>
</protein>
<organism evidence="1 2">
    <name type="scientific">Pantoea rodasii</name>
    <dbReference type="NCBI Taxonomy" id="1076549"/>
    <lineage>
        <taxon>Bacteria</taxon>
        <taxon>Pseudomonadati</taxon>
        <taxon>Pseudomonadota</taxon>
        <taxon>Gammaproteobacteria</taxon>
        <taxon>Enterobacterales</taxon>
        <taxon>Erwiniaceae</taxon>
        <taxon>Pantoea</taxon>
    </lineage>
</organism>
<gene>
    <name evidence="1" type="ORF">QU24_17080</name>
</gene>
<evidence type="ECO:0000313" key="2">
    <source>
        <dbReference type="Proteomes" id="UP000030853"/>
    </source>
</evidence>
<name>A0A0B1R2K8_9GAMM</name>
<proteinExistence type="predicted"/>
<dbReference type="Proteomes" id="UP000030853">
    <property type="component" value="Unassembled WGS sequence"/>
</dbReference>
<comment type="caution">
    <text evidence="1">The sequence shown here is derived from an EMBL/GenBank/DDBJ whole genome shotgun (WGS) entry which is preliminary data.</text>
</comment>
<evidence type="ECO:0000313" key="1">
    <source>
        <dbReference type="EMBL" id="KHJ66864.1"/>
    </source>
</evidence>
<dbReference type="AlphaFoldDB" id="A0A0B1R2K8"/>
<dbReference type="EMBL" id="JTJJ01000065">
    <property type="protein sequence ID" value="KHJ66864.1"/>
    <property type="molecule type" value="Genomic_DNA"/>
</dbReference>
<dbReference type="RefSeq" id="WP_039333423.1">
    <property type="nucleotide sequence ID" value="NZ_JTJJ01000065.1"/>
</dbReference>